<gene>
    <name evidence="1" type="ORF">JSR06_00275</name>
</gene>
<proteinExistence type="predicted"/>
<dbReference type="AlphaFoldDB" id="A0A974X7K2"/>
<name>A0A974X7K2_9PROT</name>
<reference evidence="1" key="1">
    <citation type="submission" date="2021-02" db="EMBL/GenBank/DDBJ databases">
        <authorList>
            <person name="Franco D."/>
        </authorList>
    </citation>
    <scope>NUCLEOTIDE SEQUENCE</scope>
    <source>
        <strain evidence="1">RANSCY</strain>
    </source>
</reference>
<dbReference type="InterPro" id="IPR011060">
    <property type="entry name" value="RibuloseP-bd_barrel"/>
</dbReference>
<accession>A0A974X7K2</accession>
<organism evidence="1 2">
    <name type="scientific">Candidatus Vidania fulgoroideorum</name>
    <dbReference type="NCBI Taxonomy" id="881286"/>
    <lineage>
        <taxon>Bacteria</taxon>
        <taxon>Pseudomonadati</taxon>
        <taxon>Pseudomonadota</taxon>
        <taxon>Betaproteobacteria</taxon>
        <taxon>Candidatus Vidania</taxon>
    </lineage>
</organism>
<dbReference type="InterPro" id="IPR013785">
    <property type="entry name" value="Aldolase_TIM"/>
</dbReference>
<dbReference type="SUPFAM" id="SSF51366">
    <property type="entry name" value="Ribulose-phoshate binding barrel"/>
    <property type="match status" value="1"/>
</dbReference>
<sequence>MSLSKIVFVCVPYFPNPCSFRKYICFLKEQGLRNIEICFPFSNSILDGSVIKSSYYSSLCYGDAYKSFIIGLDFIISRGFFRIFVIIPGFTLGNLKFIGSLFYRDKYIYGYIIPDINPKYNCIPYFIKPKIYQFSNCDSLISNITTKRMYISLQNITGGSIVINNKFLNYIRLITIKYKYNVIVGFGIRRISHVLYFYKHVRYVVVGSKLISFLNKDIFLAFRFIKYVKDKIKKNW</sequence>
<dbReference type="EMBL" id="CP071412">
    <property type="protein sequence ID" value="QSW38025.1"/>
    <property type="molecule type" value="Genomic_DNA"/>
</dbReference>
<protein>
    <submittedName>
        <fullName evidence="1">Tryptophan synthase subunit alpha</fullName>
    </submittedName>
</protein>
<evidence type="ECO:0000313" key="1">
    <source>
        <dbReference type="EMBL" id="QSW38025.1"/>
    </source>
</evidence>
<dbReference type="Gene3D" id="3.20.20.70">
    <property type="entry name" value="Aldolase class I"/>
    <property type="match status" value="2"/>
</dbReference>
<dbReference type="Proteomes" id="UP000663347">
    <property type="component" value="Chromosome"/>
</dbReference>
<evidence type="ECO:0000313" key="2">
    <source>
        <dbReference type="Proteomes" id="UP000663347"/>
    </source>
</evidence>
<reference evidence="1" key="2">
    <citation type="submission" date="2021-03" db="EMBL/GenBank/DDBJ databases">
        <title>Alternative transmission patterns in independently acquired nutritional co-symbionts of Dictyopharidae planthoppers.</title>
        <authorList>
            <person name="Michalik A."/>
            <person name="Lukasik P."/>
        </authorList>
    </citation>
    <scope>NUCLEOTIDE SEQUENCE</scope>
    <source>
        <strain evidence="1">RANSCY</strain>
    </source>
</reference>